<feature type="compositionally biased region" description="Polar residues" evidence="1">
    <location>
        <begin position="51"/>
        <end position="60"/>
    </location>
</feature>
<dbReference type="GO" id="GO:0010181">
    <property type="term" value="F:FMN binding"/>
    <property type="evidence" value="ECO:0007669"/>
    <property type="project" value="InterPro"/>
</dbReference>
<evidence type="ECO:0000259" key="3">
    <source>
        <dbReference type="SMART" id="SM00900"/>
    </source>
</evidence>
<name>A0A4Q9UYR1_9ACTO</name>
<dbReference type="Gene3D" id="3.90.1010.20">
    <property type="match status" value="1"/>
</dbReference>
<feature type="region of interest" description="Disordered" evidence="1">
    <location>
        <begin position="32"/>
        <end position="105"/>
    </location>
</feature>
<accession>A0A4Q9UYR1</accession>
<sequence>MKATRKGIAIGSATLLGTLGVLASHPVLQLVQNSQGPDQGPDAFAQAEQDPGTTVGANAGQSTTKSAQKASTSANNSTVSSSGSSSGSSSSGSASSSTSSAQGTAYEGTARNKYGTTQVRAWVNNGKITDIKVLKVPGDHESQHINSRAMPTLVEEALQKQSAQVSGISGATYSVKAFKQSLQAALDQAGIN</sequence>
<dbReference type="Proteomes" id="UP000293036">
    <property type="component" value="Unassembled WGS sequence"/>
</dbReference>
<feature type="domain" description="FMN-binding" evidence="3">
    <location>
        <begin position="113"/>
        <end position="189"/>
    </location>
</feature>
<evidence type="ECO:0000313" key="5">
    <source>
        <dbReference type="Proteomes" id="UP000293036"/>
    </source>
</evidence>
<evidence type="ECO:0000256" key="2">
    <source>
        <dbReference type="SAM" id="SignalP"/>
    </source>
</evidence>
<evidence type="ECO:0000313" key="4">
    <source>
        <dbReference type="EMBL" id="TBW20834.1"/>
    </source>
</evidence>
<keyword evidence="2" id="KW-0732">Signal</keyword>
<dbReference type="OrthoDB" id="8099475at2"/>
<reference evidence="4 5" key="1">
    <citation type="submission" date="2019-02" db="EMBL/GenBank/DDBJ databases">
        <title>Arcanobacterium bovis sp. nov., isolated from the milk of a cow with mastitis.</title>
        <authorList>
            <person name="Sammra O."/>
            <person name="Foster G."/>
            <person name="Hassan A."/>
            <person name="Alssahen M."/>
            <person name="Laemmler C."/>
            <person name="Borowiak M."/>
            <person name="Malorny B."/>
            <person name="Abdulmawjood A."/>
        </authorList>
    </citation>
    <scope>NUCLEOTIDE SEQUENCE [LARGE SCALE GENOMIC DNA]</scope>
    <source>
        <strain evidence="4 5">C605018/01/1</strain>
    </source>
</reference>
<keyword evidence="5" id="KW-1185">Reference proteome</keyword>
<feature type="signal peptide" evidence="2">
    <location>
        <begin position="1"/>
        <end position="23"/>
    </location>
</feature>
<organism evidence="4 5">
    <name type="scientific">Arcanobacterium bovis</name>
    <dbReference type="NCBI Taxonomy" id="2529275"/>
    <lineage>
        <taxon>Bacteria</taxon>
        <taxon>Bacillati</taxon>
        <taxon>Actinomycetota</taxon>
        <taxon>Actinomycetes</taxon>
        <taxon>Actinomycetales</taxon>
        <taxon>Actinomycetaceae</taxon>
        <taxon>Arcanobacterium</taxon>
    </lineage>
</organism>
<dbReference type="InterPro" id="IPR007329">
    <property type="entry name" value="FMN-bd"/>
</dbReference>
<comment type="caution">
    <text evidence="4">The sequence shown here is derived from an EMBL/GenBank/DDBJ whole genome shotgun (WGS) entry which is preliminary data.</text>
</comment>
<dbReference type="AlphaFoldDB" id="A0A4Q9UYR1"/>
<protein>
    <submittedName>
        <fullName evidence="4">FMN-binding protein</fullName>
    </submittedName>
</protein>
<proteinExistence type="predicted"/>
<dbReference type="GO" id="GO:0016020">
    <property type="term" value="C:membrane"/>
    <property type="evidence" value="ECO:0007669"/>
    <property type="project" value="InterPro"/>
</dbReference>
<dbReference type="EMBL" id="SJDT01000007">
    <property type="protein sequence ID" value="TBW20834.1"/>
    <property type="molecule type" value="Genomic_DNA"/>
</dbReference>
<evidence type="ECO:0000256" key="1">
    <source>
        <dbReference type="SAM" id="MobiDB-lite"/>
    </source>
</evidence>
<dbReference type="SMART" id="SM00900">
    <property type="entry name" value="FMN_bind"/>
    <property type="match status" value="1"/>
</dbReference>
<feature type="chain" id="PRO_5020926749" evidence="2">
    <location>
        <begin position="24"/>
        <end position="192"/>
    </location>
</feature>
<gene>
    <name evidence="4" type="ORF">EZJ44_07860</name>
</gene>
<feature type="compositionally biased region" description="Low complexity" evidence="1">
    <location>
        <begin position="61"/>
        <end position="104"/>
    </location>
</feature>
<dbReference type="RefSeq" id="WP_131282139.1">
    <property type="nucleotide sequence ID" value="NZ_JBHSLR010000003.1"/>
</dbReference>
<dbReference type="Pfam" id="PF04205">
    <property type="entry name" value="FMN_bind"/>
    <property type="match status" value="1"/>
</dbReference>